<dbReference type="AlphaFoldDB" id="A0A7W8LMD6"/>
<dbReference type="Pfam" id="PF04026">
    <property type="entry name" value="SpoVG"/>
    <property type="match status" value="1"/>
</dbReference>
<dbReference type="InterPro" id="IPR007170">
    <property type="entry name" value="SpoVG"/>
</dbReference>
<dbReference type="InterPro" id="IPR036751">
    <property type="entry name" value="SpoVG_sf"/>
</dbReference>
<evidence type="ECO:0000256" key="1">
    <source>
        <dbReference type="ARBA" id="ARBA00022618"/>
    </source>
</evidence>
<dbReference type="PANTHER" id="PTHR38429">
    <property type="entry name" value="SEPTATION PROTEIN SPOVG-RELATED"/>
    <property type="match status" value="1"/>
</dbReference>
<dbReference type="HAMAP" id="MF_00819">
    <property type="entry name" value="SpoVG"/>
    <property type="match status" value="1"/>
</dbReference>
<evidence type="ECO:0000256" key="3">
    <source>
        <dbReference type="ARBA" id="ARBA00023306"/>
    </source>
</evidence>
<dbReference type="GO" id="GO:0000917">
    <property type="term" value="P:division septum assembly"/>
    <property type="evidence" value="ECO:0007669"/>
    <property type="project" value="UniProtKB-KW"/>
</dbReference>
<keyword evidence="6" id="KW-1185">Reference proteome</keyword>
<protein>
    <recommendedName>
        <fullName evidence="4">Putative septation protein SpoVG</fullName>
    </recommendedName>
</protein>
<keyword evidence="2 4" id="KW-0717">Septation</keyword>
<dbReference type="SUPFAM" id="SSF160537">
    <property type="entry name" value="SpoVG-like"/>
    <property type="match status" value="1"/>
</dbReference>
<dbReference type="GO" id="GO:0030435">
    <property type="term" value="P:sporulation resulting in formation of a cellular spore"/>
    <property type="evidence" value="ECO:0007669"/>
    <property type="project" value="InterPro"/>
</dbReference>
<comment type="function">
    <text evidence="4">Could be involved in septation.</text>
</comment>
<evidence type="ECO:0000256" key="4">
    <source>
        <dbReference type="HAMAP-Rule" id="MF_00819"/>
    </source>
</evidence>
<dbReference type="EMBL" id="JACHFQ010000005">
    <property type="protein sequence ID" value="MBB5226367.1"/>
    <property type="molecule type" value="Genomic_DNA"/>
</dbReference>
<evidence type="ECO:0000313" key="6">
    <source>
        <dbReference type="Proteomes" id="UP000518887"/>
    </source>
</evidence>
<comment type="similarity">
    <text evidence="4">Belongs to the SpoVG family.</text>
</comment>
<dbReference type="Proteomes" id="UP000518887">
    <property type="component" value="Unassembled WGS sequence"/>
</dbReference>
<name>A0A7W8LMD6_9SPIR</name>
<gene>
    <name evidence="4" type="primary">spoVG</name>
    <name evidence="5" type="ORF">HNP76_001740</name>
</gene>
<evidence type="ECO:0000256" key="2">
    <source>
        <dbReference type="ARBA" id="ARBA00023210"/>
    </source>
</evidence>
<comment type="caution">
    <text evidence="5">The sequence shown here is derived from an EMBL/GenBank/DDBJ whole genome shotgun (WGS) entry which is preliminary data.</text>
</comment>
<dbReference type="RefSeq" id="WP_184659555.1">
    <property type="nucleotide sequence ID" value="NZ_CP031518.1"/>
</dbReference>
<reference evidence="5 6" key="1">
    <citation type="submission" date="2020-08" db="EMBL/GenBank/DDBJ databases">
        <title>Genomic Encyclopedia of Type Strains, Phase IV (KMG-IV): sequencing the most valuable type-strain genomes for metagenomic binning, comparative biology and taxonomic classification.</title>
        <authorList>
            <person name="Goeker M."/>
        </authorList>
    </citation>
    <scope>NUCLEOTIDE SEQUENCE [LARGE SCALE GENOMIC DNA]</scope>
    <source>
        <strain evidence="5 6">DSM 103462</strain>
    </source>
</reference>
<accession>A0A7W8LMD6</accession>
<dbReference type="NCBIfam" id="NF009749">
    <property type="entry name" value="PRK13259.1"/>
    <property type="match status" value="1"/>
</dbReference>
<dbReference type="Gene3D" id="3.30.1120.40">
    <property type="entry name" value="Stage V sporulation protein G"/>
    <property type="match status" value="1"/>
</dbReference>
<proteinExistence type="inferred from homology"/>
<evidence type="ECO:0000313" key="5">
    <source>
        <dbReference type="EMBL" id="MBB5226367.1"/>
    </source>
</evidence>
<dbReference type="PANTHER" id="PTHR38429:SF1">
    <property type="entry name" value="SEPTATION PROTEIN SPOVG-RELATED"/>
    <property type="match status" value="1"/>
</dbReference>
<organism evidence="5 6">
    <name type="scientific">Treponema ruminis</name>
    <dbReference type="NCBI Taxonomy" id="744515"/>
    <lineage>
        <taxon>Bacteria</taxon>
        <taxon>Pseudomonadati</taxon>
        <taxon>Spirochaetota</taxon>
        <taxon>Spirochaetia</taxon>
        <taxon>Spirochaetales</taxon>
        <taxon>Treponemataceae</taxon>
        <taxon>Treponema</taxon>
    </lineage>
</organism>
<sequence>MEVTELRIRKVTAEGKLKAYVTVTFDNCFVVHNVKVIEGQSGLFIAMPSRKTANGDYKDVAHPISADFRNALQDKILSEYNAGHFDESGTED</sequence>
<keyword evidence="1 4" id="KW-0132">Cell division</keyword>
<keyword evidence="3 4" id="KW-0131">Cell cycle</keyword>